<dbReference type="OrthoDB" id="5150424at2759"/>
<protein>
    <recommendedName>
        <fullName evidence="3">C2H2-type domain-containing protein</fullName>
    </recommendedName>
</protein>
<evidence type="ECO:0000313" key="2">
    <source>
        <dbReference type="Proteomes" id="UP000754883"/>
    </source>
</evidence>
<dbReference type="Proteomes" id="UP000754883">
    <property type="component" value="Unassembled WGS sequence"/>
</dbReference>
<evidence type="ECO:0008006" key="3">
    <source>
        <dbReference type="Google" id="ProtNLM"/>
    </source>
</evidence>
<proteinExistence type="predicted"/>
<sequence>MSYPYITALYRPCRGWVQEEELVIPELSAICRANITTLKSQLPGHVPEALQKLEEFFIEPLIVLDGMLYQGFHFTPSLHDEPNDLITIRYMLTGIMELTEKDDGVSAMEFLNTEALDKLDWLRDSLLRFLNRRAGHSDYNHRLPEPDSQFLRSKYKSLRKHVEHQILQDKGSENIESHGLNALQRRLVDSVLLRKDRFERARAHYKTVMGTSTLEGKSQGQSRFKSPIQPEPILNKHDFPERPCFTRSDPYRTCPCCFRSILEKDVQSEWGWKCHVYDDLASYTCIAEDCPEGGHLFSTIQSLQAHMETSHNKLKYSCCDASFSDYSELLLHLDGSSSASYVSRRRMVLGLRSCPLCSFTADEDSVELANHVIDHMFRFSSKFWPWIETYDEADEPPEYSRVDSKAGHWP</sequence>
<dbReference type="AlphaFoldDB" id="A0A9N9UU80"/>
<keyword evidence="2" id="KW-1185">Reference proteome</keyword>
<reference evidence="1 2" key="2">
    <citation type="submission" date="2021-10" db="EMBL/GenBank/DDBJ databases">
        <authorList>
            <person name="Piombo E."/>
        </authorList>
    </citation>
    <scope>NUCLEOTIDE SEQUENCE [LARGE SCALE GENOMIC DNA]</scope>
</reference>
<evidence type="ECO:0000313" key="1">
    <source>
        <dbReference type="EMBL" id="CAG9999390.1"/>
    </source>
</evidence>
<dbReference type="EMBL" id="CABFNO020001553">
    <property type="protein sequence ID" value="CAG9999390.1"/>
    <property type="molecule type" value="Genomic_DNA"/>
</dbReference>
<reference evidence="2" key="1">
    <citation type="submission" date="2019-06" db="EMBL/GenBank/DDBJ databases">
        <authorList>
            <person name="Broberg M."/>
        </authorList>
    </citation>
    <scope>NUCLEOTIDE SEQUENCE [LARGE SCALE GENOMIC DNA]</scope>
</reference>
<organism evidence="1 2">
    <name type="scientific">Clonostachys byssicola</name>
    <dbReference type="NCBI Taxonomy" id="160290"/>
    <lineage>
        <taxon>Eukaryota</taxon>
        <taxon>Fungi</taxon>
        <taxon>Dikarya</taxon>
        <taxon>Ascomycota</taxon>
        <taxon>Pezizomycotina</taxon>
        <taxon>Sordariomycetes</taxon>
        <taxon>Hypocreomycetidae</taxon>
        <taxon>Hypocreales</taxon>
        <taxon>Bionectriaceae</taxon>
        <taxon>Clonostachys</taxon>
    </lineage>
</organism>
<gene>
    <name evidence="1" type="ORF">CBYS24578_00002418</name>
</gene>
<name>A0A9N9UU80_9HYPO</name>
<comment type="caution">
    <text evidence="1">The sequence shown here is derived from an EMBL/GenBank/DDBJ whole genome shotgun (WGS) entry which is preliminary data.</text>
</comment>
<accession>A0A9N9UU80</accession>